<dbReference type="CDD" id="cd00473">
    <property type="entry name" value="bS6"/>
    <property type="match status" value="1"/>
</dbReference>
<dbReference type="Proteomes" id="UP000176300">
    <property type="component" value="Unassembled WGS sequence"/>
</dbReference>
<dbReference type="InterPro" id="IPR014717">
    <property type="entry name" value="Transl_elong_EF1B/ribsomal_bS6"/>
</dbReference>
<evidence type="ECO:0000256" key="1">
    <source>
        <dbReference type="ARBA" id="ARBA00009512"/>
    </source>
</evidence>
<dbReference type="EMBL" id="MFQS01000011">
    <property type="protein sequence ID" value="OGH83811.1"/>
    <property type="molecule type" value="Genomic_DNA"/>
</dbReference>
<name>A0A1F6NIS7_9BACT</name>
<proteinExistence type="inferred from homology"/>
<reference evidence="5 6" key="1">
    <citation type="journal article" date="2016" name="Nat. Commun.">
        <title>Thousands of microbial genomes shed light on interconnected biogeochemical processes in an aquifer system.</title>
        <authorList>
            <person name="Anantharaman K."/>
            <person name="Brown C.T."/>
            <person name="Hug L.A."/>
            <person name="Sharon I."/>
            <person name="Castelle C.J."/>
            <person name="Probst A.J."/>
            <person name="Thomas B.C."/>
            <person name="Singh A."/>
            <person name="Wilkins M.J."/>
            <person name="Karaoz U."/>
            <person name="Brodie E.L."/>
            <person name="Williams K.H."/>
            <person name="Hubbard S.S."/>
            <person name="Banfield J.F."/>
        </authorList>
    </citation>
    <scope>NUCLEOTIDE SEQUENCE [LARGE SCALE GENOMIC DNA]</scope>
</reference>
<keyword evidence="3" id="KW-0694">RNA-binding</keyword>
<accession>A0A1F6NIS7</accession>
<protein>
    <recommendedName>
        <fullName evidence="2 3">Small ribosomal subunit protein bS6</fullName>
    </recommendedName>
</protein>
<keyword evidence="3" id="KW-0699">rRNA-binding</keyword>
<dbReference type="GO" id="GO:0005840">
    <property type="term" value="C:ribosome"/>
    <property type="evidence" value="ECO:0007669"/>
    <property type="project" value="UniProtKB-KW"/>
</dbReference>
<evidence type="ECO:0000313" key="5">
    <source>
        <dbReference type="EMBL" id="OGH83811.1"/>
    </source>
</evidence>
<dbReference type="SUPFAM" id="SSF54995">
    <property type="entry name" value="Ribosomal protein S6"/>
    <property type="match status" value="1"/>
</dbReference>
<dbReference type="NCBIfam" id="TIGR00166">
    <property type="entry name" value="S6"/>
    <property type="match status" value="1"/>
</dbReference>
<dbReference type="InterPro" id="IPR020814">
    <property type="entry name" value="Ribosomal_S6_plastid/chlpt"/>
</dbReference>
<keyword evidence="3" id="KW-0687">Ribonucleoprotein</keyword>
<dbReference type="AlphaFoldDB" id="A0A1F6NIS7"/>
<dbReference type="GO" id="GO:1990904">
    <property type="term" value="C:ribonucleoprotein complex"/>
    <property type="evidence" value="ECO:0007669"/>
    <property type="project" value="UniProtKB-KW"/>
</dbReference>
<comment type="caution">
    <text evidence="5">The sequence shown here is derived from an EMBL/GenBank/DDBJ whole genome shotgun (WGS) entry which is preliminary data.</text>
</comment>
<keyword evidence="3 5" id="KW-0689">Ribosomal protein</keyword>
<gene>
    <name evidence="3" type="primary">rpsF</name>
    <name evidence="5" type="ORF">A2373_03600</name>
</gene>
<evidence type="ECO:0000256" key="4">
    <source>
        <dbReference type="SAM" id="MobiDB-lite"/>
    </source>
</evidence>
<sequence>MVKKYELLFILPGTLAENEISPVVKKVEEVIEKGGGKELSVKDLGKSRIAYPVKHIRYGYFQLCNFEAETKDIGAIRNNLGLMNELLRMVVRIAGKEESIPDKISAISDVTVRDAVKERENEPVRAVREEQPKPSEDVEASHQIDAKKPAKAKSREKTETKAENIKMEDIDKKLDELLESNIADV</sequence>
<dbReference type="GO" id="GO:0019843">
    <property type="term" value="F:rRNA binding"/>
    <property type="evidence" value="ECO:0007669"/>
    <property type="project" value="UniProtKB-UniRule"/>
</dbReference>
<dbReference type="InterPro" id="IPR000529">
    <property type="entry name" value="Ribosomal_bS6"/>
</dbReference>
<comment type="similarity">
    <text evidence="1 3">Belongs to the bacterial ribosomal protein bS6 family.</text>
</comment>
<organism evidence="5 6">
    <name type="scientific">Candidatus Magasanikbacteria bacterium RIFOXYB1_FULL_40_15</name>
    <dbReference type="NCBI Taxonomy" id="1798697"/>
    <lineage>
        <taxon>Bacteria</taxon>
        <taxon>Candidatus Magasanikiibacteriota</taxon>
    </lineage>
</organism>
<evidence type="ECO:0000256" key="3">
    <source>
        <dbReference type="HAMAP-Rule" id="MF_00360"/>
    </source>
</evidence>
<dbReference type="HAMAP" id="MF_00360">
    <property type="entry name" value="Ribosomal_bS6"/>
    <property type="match status" value="1"/>
</dbReference>
<dbReference type="GO" id="GO:0003735">
    <property type="term" value="F:structural constituent of ribosome"/>
    <property type="evidence" value="ECO:0007669"/>
    <property type="project" value="InterPro"/>
</dbReference>
<evidence type="ECO:0000256" key="2">
    <source>
        <dbReference type="ARBA" id="ARBA00035294"/>
    </source>
</evidence>
<dbReference type="InterPro" id="IPR035980">
    <property type="entry name" value="Ribosomal_bS6_sf"/>
</dbReference>
<dbReference type="STRING" id="1798697.A2373_03600"/>
<comment type="function">
    <text evidence="3">Binds together with bS18 to 16S ribosomal RNA.</text>
</comment>
<dbReference type="Pfam" id="PF01250">
    <property type="entry name" value="Ribosomal_S6"/>
    <property type="match status" value="1"/>
</dbReference>
<dbReference type="Gene3D" id="3.30.70.60">
    <property type="match status" value="1"/>
</dbReference>
<feature type="region of interest" description="Disordered" evidence="4">
    <location>
        <begin position="118"/>
        <end position="170"/>
    </location>
</feature>
<evidence type="ECO:0000313" key="6">
    <source>
        <dbReference type="Proteomes" id="UP000176300"/>
    </source>
</evidence>
<dbReference type="GO" id="GO:0006412">
    <property type="term" value="P:translation"/>
    <property type="evidence" value="ECO:0007669"/>
    <property type="project" value="UniProtKB-UniRule"/>
</dbReference>